<dbReference type="InterPro" id="IPR035965">
    <property type="entry name" value="PAS-like_dom_sf"/>
</dbReference>
<evidence type="ECO:0000259" key="9">
    <source>
        <dbReference type="PROSITE" id="PS50109"/>
    </source>
</evidence>
<dbReference type="SUPFAM" id="SSF55874">
    <property type="entry name" value="ATPase domain of HSP90 chaperone/DNA topoisomerase II/histidine kinase"/>
    <property type="match status" value="1"/>
</dbReference>
<dbReference type="CDD" id="cd16917">
    <property type="entry name" value="HATPase_UhpB-NarQ-NarX-like"/>
    <property type="match status" value="1"/>
</dbReference>
<name>A0A518HCS8_9BACT</name>
<dbReference type="Proteomes" id="UP000317835">
    <property type="component" value="Chromosome"/>
</dbReference>
<evidence type="ECO:0000256" key="3">
    <source>
        <dbReference type="ARBA" id="ARBA00022553"/>
    </source>
</evidence>
<protein>
    <recommendedName>
        <fullName evidence="2">histidine kinase</fullName>
        <ecNumber evidence="2">2.7.13.3</ecNumber>
    </recommendedName>
</protein>
<evidence type="ECO:0000256" key="2">
    <source>
        <dbReference type="ARBA" id="ARBA00012438"/>
    </source>
</evidence>
<proteinExistence type="predicted"/>
<dbReference type="PANTHER" id="PTHR24421:SF10">
    <property type="entry name" value="NITRATE_NITRITE SENSOR PROTEIN NARQ"/>
    <property type="match status" value="1"/>
</dbReference>
<dbReference type="Gene3D" id="3.30.565.10">
    <property type="entry name" value="Histidine kinase-like ATPase, C-terminal domain"/>
    <property type="match status" value="1"/>
</dbReference>
<evidence type="ECO:0000313" key="12">
    <source>
        <dbReference type="Proteomes" id="UP000317835"/>
    </source>
</evidence>
<evidence type="ECO:0000313" key="11">
    <source>
        <dbReference type="EMBL" id="QDV38466.1"/>
    </source>
</evidence>
<dbReference type="Pfam" id="PF02518">
    <property type="entry name" value="HATPase_c"/>
    <property type="match status" value="1"/>
</dbReference>
<evidence type="ECO:0000256" key="1">
    <source>
        <dbReference type="ARBA" id="ARBA00000085"/>
    </source>
</evidence>
<dbReference type="Gene3D" id="3.30.450.20">
    <property type="entry name" value="PAS domain"/>
    <property type="match status" value="1"/>
</dbReference>
<dbReference type="GO" id="GO:0016020">
    <property type="term" value="C:membrane"/>
    <property type="evidence" value="ECO:0007669"/>
    <property type="project" value="InterPro"/>
</dbReference>
<dbReference type="GO" id="GO:0046983">
    <property type="term" value="F:protein dimerization activity"/>
    <property type="evidence" value="ECO:0007669"/>
    <property type="project" value="InterPro"/>
</dbReference>
<gene>
    <name evidence="11" type="primary">liaS</name>
    <name evidence="11" type="ORF">ElP_64210</name>
</gene>
<dbReference type="InterPro" id="IPR036890">
    <property type="entry name" value="HATPase_C_sf"/>
</dbReference>
<dbReference type="Pfam" id="PF07730">
    <property type="entry name" value="HisKA_3"/>
    <property type="match status" value="1"/>
</dbReference>
<dbReference type="PROSITE" id="PS50109">
    <property type="entry name" value="HIS_KIN"/>
    <property type="match status" value="1"/>
</dbReference>
<dbReference type="PANTHER" id="PTHR24421">
    <property type="entry name" value="NITRATE/NITRITE SENSOR PROTEIN NARX-RELATED"/>
    <property type="match status" value="1"/>
</dbReference>
<keyword evidence="6 11" id="KW-0418">Kinase</keyword>
<evidence type="ECO:0000256" key="5">
    <source>
        <dbReference type="ARBA" id="ARBA00022741"/>
    </source>
</evidence>
<comment type="catalytic activity">
    <reaction evidence="1">
        <text>ATP + protein L-histidine = ADP + protein N-phospho-L-histidine.</text>
        <dbReference type="EC" id="2.7.13.3"/>
    </reaction>
</comment>
<evidence type="ECO:0000256" key="7">
    <source>
        <dbReference type="ARBA" id="ARBA00022840"/>
    </source>
</evidence>
<dbReference type="AlphaFoldDB" id="A0A518HCS8"/>
<keyword evidence="3" id="KW-0597">Phosphoprotein</keyword>
<organism evidence="11 12">
    <name type="scientific">Tautonia plasticadhaerens</name>
    <dbReference type="NCBI Taxonomy" id="2527974"/>
    <lineage>
        <taxon>Bacteria</taxon>
        <taxon>Pseudomonadati</taxon>
        <taxon>Planctomycetota</taxon>
        <taxon>Planctomycetia</taxon>
        <taxon>Isosphaerales</taxon>
        <taxon>Isosphaeraceae</taxon>
        <taxon>Tautonia</taxon>
    </lineage>
</organism>
<keyword evidence="12" id="KW-1185">Reference proteome</keyword>
<dbReference type="GO" id="GO:0005524">
    <property type="term" value="F:ATP binding"/>
    <property type="evidence" value="ECO:0007669"/>
    <property type="project" value="UniProtKB-KW"/>
</dbReference>
<accession>A0A518HCS8</accession>
<dbReference type="Gene3D" id="1.20.5.1930">
    <property type="match status" value="1"/>
</dbReference>
<keyword evidence="7" id="KW-0067">ATP-binding</keyword>
<dbReference type="SMART" id="SM00387">
    <property type="entry name" value="HATPase_c"/>
    <property type="match status" value="1"/>
</dbReference>
<dbReference type="Pfam" id="PF08448">
    <property type="entry name" value="PAS_4"/>
    <property type="match status" value="1"/>
</dbReference>
<evidence type="ECO:0000256" key="8">
    <source>
        <dbReference type="ARBA" id="ARBA00023012"/>
    </source>
</evidence>
<feature type="domain" description="PAC" evidence="10">
    <location>
        <begin position="48"/>
        <end position="99"/>
    </location>
</feature>
<evidence type="ECO:0000259" key="10">
    <source>
        <dbReference type="PROSITE" id="PS50113"/>
    </source>
</evidence>
<evidence type="ECO:0000256" key="4">
    <source>
        <dbReference type="ARBA" id="ARBA00022679"/>
    </source>
</evidence>
<reference evidence="11 12" key="1">
    <citation type="submission" date="2019-02" db="EMBL/GenBank/DDBJ databases">
        <title>Deep-cultivation of Planctomycetes and their phenomic and genomic characterization uncovers novel biology.</title>
        <authorList>
            <person name="Wiegand S."/>
            <person name="Jogler M."/>
            <person name="Boedeker C."/>
            <person name="Pinto D."/>
            <person name="Vollmers J."/>
            <person name="Rivas-Marin E."/>
            <person name="Kohn T."/>
            <person name="Peeters S.H."/>
            <person name="Heuer A."/>
            <person name="Rast P."/>
            <person name="Oberbeckmann S."/>
            <person name="Bunk B."/>
            <person name="Jeske O."/>
            <person name="Meyerdierks A."/>
            <person name="Storesund J.E."/>
            <person name="Kallscheuer N."/>
            <person name="Luecker S."/>
            <person name="Lage O.M."/>
            <person name="Pohl T."/>
            <person name="Merkel B.J."/>
            <person name="Hornburger P."/>
            <person name="Mueller R.-W."/>
            <person name="Bruemmer F."/>
            <person name="Labrenz M."/>
            <person name="Spormann A.M."/>
            <person name="Op den Camp H."/>
            <person name="Overmann J."/>
            <person name="Amann R."/>
            <person name="Jetten M.S.M."/>
            <person name="Mascher T."/>
            <person name="Medema M.H."/>
            <person name="Devos D.P."/>
            <person name="Kaster A.-K."/>
            <person name="Ovreas L."/>
            <person name="Rohde M."/>
            <person name="Galperin M.Y."/>
            <person name="Jogler C."/>
        </authorList>
    </citation>
    <scope>NUCLEOTIDE SEQUENCE [LARGE SCALE GENOMIC DNA]</scope>
    <source>
        <strain evidence="11 12">ElP</strain>
    </source>
</reference>
<keyword evidence="8" id="KW-0902">Two-component regulatory system</keyword>
<dbReference type="InterPro" id="IPR011712">
    <property type="entry name" value="Sig_transdc_His_kin_sub3_dim/P"/>
</dbReference>
<dbReference type="KEGG" id="tpla:ElP_64210"/>
<dbReference type="EMBL" id="CP036426">
    <property type="protein sequence ID" value="QDV38466.1"/>
    <property type="molecule type" value="Genomic_DNA"/>
</dbReference>
<keyword evidence="5" id="KW-0547">Nucleotide-binding</keyword>
<feature type="domain" description="Histidine kinase" evidence="9">
    <location>
        <begin position="214"/>
        <end position="302"/>
    </location>
</feature>
<dbReference type="SUPFAM" id="SSF55785">
    <property type="entry name" value="PYP-like sensor domain (PAS domain)"/>
    <property type="match status" value="1"/>
</dbReference>
<dbReference type="PROSITE" id="PS50113">
    <property type="entry name" value="PAC"/>
    <property type="match status" value="1"/>
</dbReference>
<evidence type="ECO:0000256" key="6">
    <source>
        <dbReference type="ARBA" id="ARBA00022777"/>
    </source>
</evidence>
<dbReference type="GO" id="GO:0000155">
    <property type="term" value="F:phosphorelay sensor kinase activity"/>
    <property type="evidence" value="ECO:0007669"/>
    <property type="project" value="InterPro"/>
</dbReference>
<keyword evidence="4 11" id="KW-0808">Transferase</keyword>
<sequence length="314" mass="33865">MNPTVELASGIHRGRFLGRANRELGLPDSLCRLWEQVLREAIASRGEVGFAFRFDGPNGARSFLGRYVPELDPEGRVASVLGIGVDITERRALQEQLLATAAQEQRRIAQDLHDDVGQGLTGAALMADAMVQALAAQGRPEAGRAARLLDLLGGLQQRVRVLCRGLMMVEIDSGRLMSALTDLADKVDAMDGIRCTFECPDPMAVADPRTATYLFRIAQEAVSNAMKHGGAQAVCIGLRRQDRGIRLEIRDDGRGFPPSSRLREGMGLKIMRYRAESIGGMLEIRPARGGGSKVACQIESGNGGGSTHHAGHDD</sequence>
<dbReference type="InterPro" id="IPR003594">
    <property type="entry name" value="HATPase_dom"/>
</dbReference>
<dbReference type="InterPro" id="IPR000700">
    <property type="entry name" value="PAS-assoc_C"/>
</dbReference>
<dbReference type="InterPro" id="IPR013656">
    <property type="entry name" value="PAS_4"/>
</dbReference>
<dbReference type="EC" id="2.7.13.3" evidence="2"/>
<dbReference type="InterPro" id="IPR005467">
    <property type="entry name" value="His_kinase_dom"/>
</dbReference>
<dbReference type="InterPro" id="IPR050482">
    <property type="entry name" value="Sensor_HK_TwoCompSys"/>
</dbReference>